<dbReference type="InterPro" id="IPR032675">
    <property type="entry name" value="LRR_dom_sf"/>
</dbReference>
<comment type="caution">
    <text evidence="1">The sequence shown here is derived from an EMBL/GenBank/DDBJ whole genome shotgun (WGS) entry which is preliminary data.</text>
</comment>
<keyword evidence="1" id="KW-0418">Kinase</keyword>
<gene>
    <name evidence="1" type="ORF">RchiOBHm_Chr7g0184911</name>
</gene>
<protein>
    <submittedName>
        <fullName evidence="1">Putative non-specific serine/threonine protein kinase</fullName>
        <ecNumber evidence="1">2.7.11.1</ecNumber>
    </submittedName>
</protein>
<keyword evidence="1" id="KW-0808">Transferase</keyword>
<accession>A0A2P6P3J5</accession>
<dbReference type="Gene3D" id="3.80.10.10">
    <property type="entry name" value="Ribonuclease Inhibitor"/>
    <property type="match status" value="1"/>
</dbReference>
<keyword evidence="2" id="KW-1185">Reference proteome</keyword>
<dbReference type="EMBL" id="PDCK01000045">
    <property type="protein sequence ID" value="PRQ16498.1"/>
    <property type="molecule type" value="Genomic_DNA"/>
</dbReference>
<dbReference type="AlphaFoldDB" id="A0A2P6P3J5"/>
<dbReference type="STRING" id="74649.A0A2P6P3J5"/>
<evidence type="ECO:0000313" key="2">
    <source>
        <dbReference type="Proteomes" id="UP000238479"/>
    </source>
</evidence>
<dbReference type="EC" id="2.7.11.1" evidence="1"/>
<dbReference type="Gramene" id="PRQ16498">
    <property type="protein sequence ID" value="PRQ16498"/>
    <property type="gene ID" value="RchiOBHm_Chr7g0184911"/>
</dbReference>
<dbReference type="InterPro" id="IPR001611">
    <property type="entry name" value="Leu-rich_rpt"/>
</dbReference>
<dbReference type="OMA" id="QEPDHIA"/>
<proteinExistence type="predicted"/>
<dbReference type="Proteomes" id="UP000238479">
    <property type="component" value="Chromosome 7"/>
</dbReference>
<evidence type="ECO:0000313" key="1">
    <source>
        <dbReference type="EMBL" id="PRQ16498.1"/>
    </source>
</evidence>
<reference evidence="1 2" key="1">
    <citation type="journal article" date="2018" name="Nat. Genet.">
        <title>The Rosa genome provides new insights in the design of modern roses.</title>
        <authorList>
            <person name="Bendahmane M."/>
        </authorList>
    </citation>
    <scope>NUCLEOTIDE SEQUENCE [LARGE SCALE GENOMIC DNA]</scope>
    <source>
        <strain evidence="2">cv. Old Blush</strain>
    </source>
</reference>
<dbReference type="Pfam" id="PF13855">
    <property type="entry name" value="LRR_8"/>
    <property type="match status" value="1"/>
</dbReference>
<organism evidence="1 2">
    <name type="scientific">Rosa chinensis</name>
    <name type="common">China rose</name>
    <dbReference type="NCBI Taxonomy" id="74649"/>
    <lineage>
        <taxon>Eukaryota</taxon>
        <taxon>Viridiplantae</taxon>
        <taxon>Streptophyta</taxon>
        <taxon>Embryophyta</taxon>
        <taxon>Tracheophyta</taxon>
        <taxon>Spermatophyta</taxon>
        <taxon>Magnoliopsida</taxon>
        <taxon>eudicotyledons</taxon>
        <taxon>Gunneridae</taxon>
        <taxon>Pentapetalae</taxon>
        <taxon>rosids</taxon>
        <taxon>fabids</taxon>
        <taxon>Rosales</taxon>
        <taxon>Rosaceae</taxon>
        <taxon>Rosoideae</taxon>
        <taxon>Rosoideae incertae sedis</taxon>
        <taxon>Rosa</taxon>
    </lineage>
</organism>
<dbReference type="GO" id="GO:0004674">
    <property type="term" value="F:protein serine/threonine kinase activity"/>
    <property type="evidence" value="ECO:0007669"/>
    <property type="project" value="UniProtKB-KW"/>
</dbReference>
<keyword evidence="1" id="KW-0723">Serine/threonine-protein kinase</keyword>
<sequence>MSFNTLTGIPLASLFSLPNISYLNLASNLLSGSLPGHLSCGIKLDYIHISNNRFTADLPSCLGPESEERVVNFGGSCLSVSTQNQEPDHIAM</sequence>
<dbReference type="SUPFAM" id="SSF52058">
    <property type="entry name" value="L domain-like"/>
    <property type="match status" value="1"/>
</dbReference>
<name>A0A2P6P3J5_ROSCH</name>